<evidence type="ECO:0000256" key="8">
    <source>
        <dbReference type="ARBA" id="ARBA00023052"/>
    </source>
</evidence>
<dbReference type="InterPro" id="IPR029061">
    <property type="entry name" value="THDP-binding"/>
</dbReference>
<dbReference type="InterPro" id="IPR000399">
    <property type="entry name" value="TPP-bd_CS"/>
</dbReference>
<dbReference type="KEGG" id="goy:GLS_c11500"/>
<comment type="cofactor">
    <cofactor evidence="2">
        <name>thiamine diphosphate</name>
        <dbReference type="ChEBI" id="CHEBI:58937"/>
    </cofactor>
</comment>
<dbReference type="InterPro" id="IPR047214">
    <property type="entry name" value="TPP_PDC_IPDC"/>
</dbReference>
<dbReference type="InterPro" id="IPR012000">
    <property type="entry name" value="Thiamin_PyroP_enz_cen_dom"/>
</dbReference>
<dbReference type="GeneID" id="56905384"/>
<dbReference type="GO" id="GO:0000949">
    <property type="term" value="P:aromatic amino acid family catabolic process to alcohol via Ehrlich pathway"/>
    <property type="evidence" value="ECO:0007669"/>
    <property type="project" value="TreeGrafter"/>
</dbReference>
<feature type="domain" description="Thiamine pyrophosphate enzyme TPP-binding" evidence="13">
    <location>
        <begin position="399"/>
        <end position="534"/>
    </location>
</feature>
<evidence type="ECO:0000256" key="5">
    <source>
        <dbReference type="ARBA" id="ARBA00022723"/>
    </source>
</evidence>
<comment type="cofactor">
    <cofactor evidence="10">
        <name>Mg(2+)</name>
        <dbReference type="ChEBI" id="CHEBI:18420"/>
    </cofactor>
    <text evidence="10">Binds 1 Mg(2+) per subunit.</text>
</comment>
<feature type="domain" description="Thiamine pyrophosphate enzyme N-terminal TPP-binding" evidence="14">
    <location>
        <begin position="4"/>
        <end position="113"/>
    </location>
</feature>
<accession>A0A067Z5Y9</accession>
<dbReference type="FunFam" id="3.40.50.1220:FF:000009">
    <property type="entry name" value="Pyruvate decarboxylase 1"/>
    <property type="match status" value="1"/>
</dbReference>
<keyword evidence="7 10" id="KW-0460">Magnesium</keyword>
<dbReference type="InterPro" id="IPR012001">
    <property type="entry name" value="Thiamin_PyroP_enz_TPP-bd_dom"/>
</dbReference>
<dbReference type="EMBL" id="CP004373">
    <property type="protein sequence ID" value="AHK71055.1"/>
    <property type="molecule type" value="Genomic_DNA"/>
</dbReference>
<feature type="binding site" evidence="10">
    <location>
        <position position="462"/>
    </location>
    <ligand>
        <name>Mg(2+)</name>
        <dbReference type="ChEBI" id="CHEBI:18420"/>
    </ligand>
</feature>
<dbReference type="FunFam" id="3.40.50.970:FF:000024">
    <property type="entry name" value="Pyruvate decarboxylase isozyme"/>
    <property type="match status" value="1"/>
</dbReference>
<dbReference type="HOGENOM" id="CLU_013748_0_2_5"/>
<evidence type="ECO:0000256" key="10">
    <source>
        <dbReference type="PIRSR" id="PIRSR036565-2"/>
    </source>
</evidence>
<dbReference type="GO" id="GO:0030976">
    <property type="term" value="F:thiamine pyrophosphate binding"/>
    <property type="evidence" value="ECO:0007669"/>
    <property type="project" value="InterPro"/>
</dbReference>
<evidence type="ECO:0000256" key="2">
    <source>
        <dbReference type="ARBA" id="ARBA00001964"/>
    </source>
</evidence>
<evidence type="ECO:0000259" key="14">
    <source>
        <dbReference type="Pfam" id="PF02776"/>
    </source>
</evidence>
<keyword evidence="6" id="KW-0210">Decarboxylase</keyword>
<dbReference type="RefSeq" id="WP_041111546.1">
    <property type="nucleotide sequence ID" value="NZ_CP004373.1"/>
</dbReference>
<dbReference type="Pfam" id="PF02775">
    <property type="entry name" value="TPP_enzyme_C"/>
    <property type="match status" value="1"/>
</dbReference>
<feature type="binding site" evidence="10">
    <location>
        <position position="464"/>
    </location>
    <ligand>
        <name>Mg(2+)</name>
        <dbReference type="ChEBI" id="CHEBI:18420"/>
    </ligand>
</feature>
<dbReference type="CDD" id="cd07038">
    <property type="entry name" value="TPP_PYR_PDC_IPDC_like"/>
    <property type="match status" value="1"/>
</dbReference>
<dbReference type="Gene3D" id="3.40.50.970">
    <property type="match status" value="2"/>
</dbReference>
<evidence type="ECO:0000259" key="13">
    <source>
        <dbReference type="Pfam" id="PF02775"/>
    </source>
</evidence>
<dbReference type="SUPFAM" id="SSF52518">
    <property type="entry name" value="Thiamin diphosphate-binding fold (THDP-binding)"/>
    <property type="match status" value="2"/>
</dbReference>
<evidence type="ECO:0000313" key="16">
    <source>
        <dbReference type="Proteomes" id="UP000031656"/>
    </source>
</evidence>
<keyword evidence="5 10" id="KW-0479">Metal-binding</keyword>
<dbReference type="CDD" id="cd02005">
    <property type="entry name" value="TPP_PDC_IPDC"/>
    <property type="match status" value="1"/>
</dbReference>
<dbReference type="GO" id="GO:0004737">
    <property type="term" value="F:pyruvate decarboxylase activity"/>
    <property type="evidence" value="ECO:0007669"/>
    <property type="project" value="UniProtKB-EC"/>
</dbReference>
<proteinExistence type="inferred from homology"/>
<dbReference type="Pfam" id="PF02776">
    <property type="entry name" value="TPP_enzyme_N"/>
    <property type="match status" value="1"/>
</dbReference>
<evidence type="ECO:0000256" key="11">
    <source>
        <dbReference type="RuleBase" id="RU362132"/>
    </source>
</evidence>
<dbReference type="PROSITE" id="PS00187">
    <property type="entry name" value="TPP_ENZYMES"/>
    <property type="match status" value="1"/>
</dbReference>
<feature type="domain" description="Thiamine pyrophosphate enzyme central" evidence="12">
    <location>
        <begin position="200"/>
        <end position="316"/>
    </location>
</feature>
<organism evidence="15 16">
    <name type="scientific">Gluconobacter oxydans DSM 3504</name>
    <dbReference type="NCBI Taxonomy" id="1288313"/>
    <lineage>
        <taxon>Bacteria</taxon>
        <taxon>Pseudomonadati</taxon>
        <taxon>Pseudomonadota</taxon>
        <taxon>Alphaproteobacteria</taxon>
        <taxon>Acetobacterales</taxon>
        <taxon>Acetobacteraceae</taxon>
        <taxon>Gluconobacter</taxon>
    </lineage>
</organism>
<dbReference type="Gene3D" id="3.40.50.1220">
    <property type="entry name" value="TPP-binding domain"/>
    <property type="match status" value="1"/>
</dbReference>
<dbReference type="Proteomes" id="UP000031656">
    <property type="component" value="Chromosome"/>
</dbReference>
<dbReference type="InterPro" id="IPR011766">
    <property type="entry name" value="TPP_enzyme_TPP-bd"/>
</dbReference>
<keyword evidence="8 11" id="KW-0786">Thiamine pyrophosphate</keyword>
<feature type="binding site" evidence="10">
    <location>
        <position position="435"/>
    </location>
    <ligand>
        <name>Mg(2+)</name>
        <dbReference type="ChEBI" id="CHEBI:18420"/>
    </ligand>
</feature>
<evidence type="ECO:0000256" key="1">
    <source>
        <dbReference type="ARBA" id="ARBA00001041"/>
    </source>
</evidence>
<reference evidence="15 16" key="1">
    <citation type="journal article" date="2015" name="Appl. Microbiol. Biotechnol.">
        <title>The consequence of an additional NADH dehydrogenase paralog on the growth of Gluconobacter oxydans DSM3504.</title>
        <authorList>
            <person name="Kostner D."/>
            <person name="Luchterhand B."/>
            <person name="Junker A."/>
            <person name="Volland S."/>
            <person name="Daniel R."/>
            <person name="Buchs J."/>
            <person name="Liebl W."/>
            <person name="Ehrenreich A."/>
        </authorList>
    </citation>
    <scope>NUCLEOTIDE SEQUENCE [LARGE SCALE GENOMIC DNA]</scope>
    <source>
        <strain evidence="15">DSM 3504</strain>
    </source>
</reference>
<dbReference type="Pfam" id="PF00205">
    <property type="entry name" value="TPP_enzyme_M"/>
    <property type="match status" value="1"/>
</dbReference>
<dbReference type="PIRSF" id="PIRSF036565">
    <property type="entry name" value="Pyruvt_ip_decrb"/>
    <property type="match status" value="1"/>
</dbReference>
<dbReference type="AlphaFoldDB" id="A0A067Z5Y9"/>
<sequence>MTYTVGHYLAERLTQIGLKHHFAVAGDYNLVLLDQLIEQGGTKQIYDCNELNCSFAAEGYARANGAAAAVITFSVGAISAMNGLGGAYAENLPILVISGAPNSNDHGSGHVLHHTIGTTDYSYQMEMAKHVTCAAESITSAETAPAKIDHVIRTMLREKKPAYLEIACNISAAPCVRPGPVSSLHAHPRPDEASLKAALDESLSFLNKANKVAILVGTKLRAAEALKETVELADKLGCPVTVMAAAKSYFPETHPGFRGVYWGDVSSPGAQEIIEGADAVICLAPVWNDYSSGGWKSVVRGEKVLEVDPNRVTVNGKTFEGFRLKEFVKALTEKAPKKSAALTGEYKPVMLPKADPSKPLSNDEMTRQINELVDGNTTLFAETGDSWFNAVRMHLPEGAKVETEMQWGHIGWSVPSMFGNATASPERKHVLMVGDGSFQLTAQEVAQMVRYELPVIIFLVNNHGYVIEIAIHDGPYNYIQNWDYAALMQCFNQGVPGEESGKYGLGLHATTGAELAEAIAKAKKNTRGPTLIECKLDRTDCTKTLVEWGKAVAAANSRKPQSV</sequence>
<dbReference type="SUPFAM" id="SSF52467">
    <property type="entry name" value="DHS-like NAD/FAD-binding domain"/>
    <property type="match status" value="1"/>
</dbReference>
<evidence type="ECO:0000256" key="9">
    <source>
        <dbReference type="ARBA" id="ARBA00023239"/>
    </source>
</evidence>
<dbReference type="FunFam" id="3.40.50.970:FF:000019">
    <property type="entry name" value="Pyruvate decarboxylase isozyme"/>
    <property type="match status" value="1"/>
</dbReference>
<evidence type="ECO:0000313" key="15">
    <source>
        <dbReference type="EMBL" id="AHK71055.1"/>
    </source>
</evidence>
<comment type="similarity">
    <text evidence="3 11">Belongs to the TPP enzyme family.</text>
</comment>
<gene>
    <name evidence="15" type="primary">pdc</name>
    <name evidence="15" type="ORF">GLS_c11500</name>
</gene>
<name>A0A067Z5Y9_GLUOY</name>
<evidence type="ECO:0000256" key="4">
    <source>
        <dbReference type="ARBA" id="ARBA00013202"/>
    </source>
</evidence>
<evidence type="ECO:0000256" key="7">
    <source>
        <dbReference type="ARBA" id="ARBA00022842"/>
    </source>
</evidence>
<keyword evidence="9 15" id="KW-0456">Lyase</keyword>
<dbReference type="SMR" id="A0A067Z5Y9"/>
<dbReference type="PANTHER" id="PTHR43452">
    <property type="entry name" value="PYRUVATE DECARBOXYLASE"/>
    <property type="match status" value="1"/>
</dbReference>
<dbReference type="InterPro" id="IPR012110">
    <property type="entry name" value="PDC/IPDC-like"/>
</dbReference>
<comment type="catalytic activity">
    <reaction evidence="1">
        <text>a 2-oxocarboxylate + H(+) = an aldehyde + CO2</text>
        <dbReference type="Rhea" id="RHEA:11628"/>
        <dbReference type="ChEBI" id="CHEBI:15378"/>
        <dbReference type="ChEBI" id="CHEBI:16526"/>
        <dbReference type="ChEBI" id="CHEBI:17478"/>
        <dbReference type="ChEBI" id="CHEBI:35179"/>
        <dbReference type="EC" id="4.1.1.1"/>
    </reaction>
</comment>
<dbReference type="InterPro" id="IPR047213">
    <property type="entry name" value="TPP_PYR_PDC_IPDC-like"/>
</dbReference>
<evidence type="ECO:0000256" key="3">
    <source>
        <dbReference type="ARBA" id="ARBA00007812"/>
    </source>
</evidence>
<keyword evidence="15" id="KW-0670">Pyruvate</keyword>
<evidence type="ECO:0000256" key="6">
    <source>
        <dbReference type="ARBA" id="ARBA00022793"/>
    </source>
</evidence>
<dbReference type="GO" id="GO:0005829">
    <property type="term" value="C:cytosol"/>
    <property type="evidence" value="ECO:0007669"/>
    <property type="project" value="TreeGrafter"/>
</dbReference>
<dbReference type="PANTHER" id="PTHR43452:SF1">
    <property type="entry name" value="PYRUVATE DECARBOXYLASE C186.09-RELATED"/>
    <property type="match status" value="1"/>
</dbReference>
<evidence type="ECO:0000259" key="12">
    <source>
        <dbReference type="Pfam" id="PF00205"/>
    </source>
</evidence>
<dbReference type="EC" id="4.1.1.1" evidence="4"/>
<dbReference type="GO" id="GO:0000287">
    <property type="term" value="F:magnesium ion binding"/>
    <property type="evidence" value="ECO:0007669"/>
    <property type="project" value="InterPro"/>
</dbReference>
<protein>
    <recommendedName>
        <fullName evidence="4">pyruvate decarboxylase</fullName>
        <ecNumber evidence="4">4.1.1.1</ecNumber>
    </recommendedName>
</protein>
<dbReference type="InterPro" id="IPR029035">
    <property type="entry name" value="DHS-like_NAD/FAD-binding_dom"/>
</dbReference>